<keyword evidence="1" id="KW-0812">Transmembrane</keyword>
<dbReference type="STRING" id="10195.A0A3M7SHV6"/>
<feature type="transmembrane region" description="Helical" evidence="1">
    <location>
        <begin position="25"/>
        <end position="48"/>
    </location>
</feature>
<keyword evidence="4" id="KW-1185">Reference proteome</keyword>
<evidence type="ECO:0000313" key="3">
    <source>
        <dbReference type="EMBL" id="RNA35275.1"/>
    </source>
</evidence>
<dbReference type="PANTHER" id="PTHR22762:SF133">
    <property type="entry name" value="P-TYPE DOMAIN-CONTAINING PROTEIN"/>
    <property type="match status" value="1"/>
</dbReference>
<dbReference type="GO" id="GO:0004558">
    <property type="term" value="F:alpha-1,4-glucosidase activity"/>
    <property type="evidence" value="ECO:0007669"/>
    <property type="project" value="TreeGrafter"/>
</dbReference>
<dbReference type="InterPro" id="IPR011013">
    <property type="entry name" value="Gal_mutarotase_sf_dom"/>
</dbReference>
<dbReference type="OrthoDB" id="5839090at2759"/>
<evidence type="ECO:0000313" key="4">
    <source>
        <dbReference type="Proteomes" id="UP000276133"/>
    </source>
</evidence>
<keyword evidence="1" id="KW-1133">Transmembrane helix</keyword>
<organism evidence="3 4">
    <name type="scientific">Brachionus plicatilis</name>
    <name type="common">Marine rotifer</name>
    <name type="synonym">Brachionus muelleri</name>
    <dbReference type="NCBI Taxonomy" id="10195"/>
    <lineage>
        <taxon>Eukaryota</taxon>
        <taxon>Metazoa</taxon>
        <taxon>Spiralia</taxon>
        <taxon>Gnathifera</taxon>
        <taxon>Rotifera</taxon>
        <taxon>Eurotatoria</taxon>
        <taxon>Monogononta</taxon>
        <taxon>Pseudotrocha</taxon>
        <taxon>Ploima</taxon>
        <taxon>Brachionidae</taxon>
        <taxon>Brachionus</taxon>
    </lineage>
</organism>
<accession>A0A3M7SHV6</accession>
<comment type="caution">
    <text evidence="3">The sequence shown here is derived from an EMBL/GenBank/DDBJ whole genome shotgun (WGS) entry which is preliminary data.</text>
</comment>
<evidence type="ECO:0000259" key="2">
    <source>
        <dbReference type="Pfam" id="PF13802"/>
    </source>
</evidence>
<feature type="domain" description="Glycoside hydrolase family 31 N-terminal" evidence="2">
    <location>
        <begin position="156"/>
        <end position="293"/>
    </location>
</feature>
<evidence type="ECO:0000256" key="1">
    <source>
        <dbReference type="SAM" id="Phobius"/>
    </source>
</evidence>
<dbReference type="AlphaFoldDB" id="A0A3M7SHV6"/>
<dbReference type="GO" id="GO:0030246">
    <property type="term" value="F:carbohydrate binding"/>
    <property type="evidence" value="ECO:0007669"/>
    <property type="project" value="InterPro"/>
</dbReference>
<dbReference type="CDD" id="cd14752">
    <property type="entry name" value="GH31_N"/>
    <property type="match status" value="1"/>
</dbReference>
<name>A0A3M7SHV6_BRAPC</name>
<dbReference type="EMBL" id="REGN01001346">
    <property type="protein sequence ID" value="RNA35275.1"/>
    <property type="molecule type" value="Genomic_DNA"/>
</dbReference>
<proteinExistence type="predicted"/>
<gene>
    <name evidence="3" type="ORF">BpHYR1_024763</name>
</gene>
<keyword evidence="1" id="KW-0472">Membrane</keyword>
<sequence length="344" mass="39474">MSGISIEEGPKKEPGFKNWLNRHKVLVLVLGATLVVFATIGIVLGVILGSTDEEKIAPVERDLRIDCLPWLKGEKMSSIVKQECDKYDYCAYNSIDNNQQVPSCFYQQDKLSFNVTKSEPTELGLTYTIQLKSSQRQYKNLRVIFEFLDDYALRFKIENAEIKEYEVPIEIKKPNRKAKDPRYEVIVDNDNFNFKIKRKSTGTVLWDTSLGPIIFEKLHKQISTRLPSENVYGLGENRHESFKHNLNFQNWPIWGRDEAPENYNQGNLYANQPFYTCMENDGKSHGVALVNSNALDYEFTPAPGLTYRATGGILDFYMFLGPEPENVVQQFTGVIFLLIKCPKL</sequence>
<reference evidence="3 4" key="1">
    <citation type="journal article" date="2018" name="Sci. Rep.">
        <title>Genomic signatures of local adaptation to the degree of environmental predictability in rotifers.</title>
        <authorList>
            <person name="Franch-Gras L."/>
            <person name="Hahn C."/>
            <person name="Garcia-Roger E.M."/>
            <person name="Carmona M.J."/>
            <person name="Serra M."/>
            <person name="Gomez A."/>
        </authorList>
    </citation>
    <scope>NUCLEOTIDE SEQUENCE [LARGE SCALE GENOMIC DNA]</scope>
    <source>
        <strain evidence="3">HYR1</strain>
    </source>
</reference>
<dbReference type="InterPro" id="IPR025887">
    <property type="entry name" value="Glyco_hydro_31_N_dom"/>
</dbReference>
<dbReference type="Gene3D" id="2.60.40.1760">
    <property type="entry name" value="glycosyl hydrolase (family 31)"/>
    <property type="match status" value="1"/>
</dbReference>
<protein>
    <submittedName>
        <fullName evidence="3">Lysosomal alpha-glucosidase-like</fullName>
    </submittedName>
</protein>
<dbReference type="Pfam" id="PF13802">
    <property type="entry name" value="Gal_mutarotas_2"/>
    <property type="match status" value="1"/>
</dbReference>
<dbReference type="GO" id="GO:0005975">
    <property type="term" value="P:carbohydrate metabolic process"/>
    <property type="evidence" value="ECO:0007669"/>
    <property type="project" value="InterPro"/>
</dbReference>
<dbReference type="Proteomes" id="UP000276133">
    <property type="component" value="Unassembled WGS sequence"/>
</dbReference>
<dbReference type="SUPFAM" id="SSF74650">
    <property type="entry name" value="Galactose mutarotase-like"/>
    <property type="match status" value="1"/>
</dbReference>
<dbReference type="PANTHER" id="PTHR22762">
    <property type="entry name" value="ALPHA-GLUCOSIDASE"/>
    <property type="match status" value="1"/>
</dbReference>